<dbReference type="InterPro" id="IPR052920">
    <property type="entry name" value="DNA-binding_regulatory"/>
</dbReference>
<reference evidence="2 3" key="1">
    <citation type="journal article" date="2015" name="Genome Announc.">
        <title>Expanding the biotechnology potential of lactobacilli through comparative genomics of 213 strains and associated genera.</title>
        <authorList>
            <person name="Sun Z."/>
            <person name="Harris H.M."/>
            <person name="McCann A."/>
            <person name="Guo C."/>
            <person name="Argimon S."/>
            <person name="Zhang W."/>
            <person name="Yang X."/>
            <person name="Jeffery I.B."/>
            <person name="Cooney J.C."/>
            <person name="Kagawa T.F."/>
            <person name="Liu W."/>
            <person name="Song Y."/>
            <person name="Salvetti E."/>
            <person name="Wrobel A."/>
            <person name="Rasinkangas P."/>
            <person name="Parkhill J."/>
            <person name="Rea M.C."/>
            <person name="O'Sullivan O."/>
            <person name="Ritari J."/>
            <person name="Douillard F.P."/>
            <person name="Paul Ross R."/>
            <person name="Yang R."/>
            <person name="Briner A.E."/>
            <person name="Felis G.E."/>
            <person name="de Vos W.M."/>
            <person name="Barrangou R."/>
            <person name="Klaenhammer T.R."/>
            <person name="Caufield P.W."/>
            <person name="Cui Y."/>
            <person name="Zhang H."/>
            <person name="O'Toole P.W."/>
        </authorList>
    </citation>
    <scope>NUCLEOTIDE SEQUENCE [LARGE SCALE GENOMIC DNA]</scope>
    <source>
        <strain evidence="2 3">LMG 26013</strain>
    </source>
</reference>
<organism evidence="2 3">
    <name type="scientific">Lactiplantibacillus xiangfangensis</name>
    <dbReference type="NCBI Taxonomy" id="942150"/>
    <lineage>
        <taxon>Bacteria</taxon>
        <taxon>Bacillati</taxon>
        <taxon>Bacillota</taxon>
        <taxon>Bacilli</taxon>
        <taxon>Lactobacillales</taxon>
        <taxon>Lactobacillaceae</taxon>
        <taxon>Lactiplantibacillus</taxon>
    </lineage>
</organism>
<dbReference type="InterPro" id="IPR029058">
    <property type="entry name" value="AB_hydrolase_fold"/>
</dbReference>
<evidence type="ECO:0000313" key="3">
    <source>
        <dbReference type="Proteomes" id="UP000051783"/>
    </source>
</evidence>
<feature type="domain" description="Serine aminopeptidase S33" evidence="1">
    <location>
        <begin position="91"/>
        <end position="195"/>
    </location>
</feature>
<dbReference type="Gene3D" id="3.40.50.1820">
    <property type="entry name" value="alpha/beta hydrolase"/>
    <property type="match status" value="1"/>
</dbReference>
<keyword evidence="2" id="KW-0378">Hydrolase</keyword>
<dbReference type="SUPFAM" id="SSF53474">
    <property type="entry name" value="alpha/beta-Hydrolases"/>
    <property type="match status" value="1"/>
</dbReference>
<dbReference type="Pfam" id="PF12146">
    <property type="entry name" value="Hydrolase_4"/>
    <property type="match status" value="1"/>
</dbReference>
<keyword evidence="3" id="KW-1185">Reference proteome</keyword>
<accession>A0A0R2MQ76</accession>
<sequence>MKEMTTRKKWLIAIVAACTVVTLGVAGGSFYLYHFAFEPTPKVLHHSSKKSHQTLQKNQAWLKRVTKQTWHETSATDQLKLVADYIPASTKTSKTIVIAHGYMGNKEQMASYIRLWHRQGYNVLAPDDRGNGQSEGNYYGFGWPDRLDYVKWTKQVIRRNGTNSQIGLFGVSMGGATVMMMSGEKLPSQVKAIIEDCGYTSVSDELGYELKQLYHLPKFPLLYTASWVARAKAHFNFLEASSVAQLKKNRLPIFFIHGGSDKFVPTKMVYENYRATSVPDKQLWVVPNAAHAESMTLHPELYEKKVAAFMAKYMQ</sequence>
<evidence type="ECO:0000313" key="2">
    <source>
        <dbReference type="EMBL" id="KRO14368.1"/>
    </source>
</evidence>
<evidence type="ECO:0000259" key="1">
    <source>
        <dbReference type="Pfam" id="PF12146"/>
    </source>
</evidence>
<gene>
    <name evidence="2" type="ORF">IV64_GL001662</name>
</gene>
<dbReference type="Proteomes" id="UP000051783">
    <property type="component" value="Unassembled WGS sequence"/>
</dbReference>
<proteinExistence type="predicted"/>
<dbReference type="PATRIC" id="fig|942150.3.peg.1713"/>
<dbReference type="GO" id="GO:0016787">
    <property type="term" value="F:hydrolase activity"/>
    <property type="evidence" value="ECO:0007669"/>
    <property type="project" value="UniProtKB-KW"/>
</dbReference>
<dbReference type="InterPro" id="IPR022742">
    <property type="entry name" value="Hydrolase_4"/>
</dbReference>
<dbReference type="AlphaFoldDB" id="A0A0R2MQ76"/>
<dbReference type="STRING" id="942150.IV64_GL001662"/>
<dbReference type="PANTHER" id="PTHR43358">
    <property type="entry name" value="ALPHA/BETA-HYDROLASE"/>
    <property type="match status" value="1"/>
</dbReference>
<name>A0A0R2MQ76_9LACO</name>
<dbReference type="EMBL" id="JQCL01000015">
    <property type="protein sequence ID" value="KRO14368.1"/>
    <property type="molecule type" value="Genomic_DNA"/>
</dbReference>
<dbReference type="PANTHER" id="PTHR43358:SF4">
    <property type="entry name" value="ALPHA_BETA HYDROLASE FOLD-1 DOMAIN-CONTAINING PROTEIN"/>
    <property type="match status" value="1"/>
</dbReference>
<comment type="caution">
    <text evidence="2">The sequence shown here is derived from an EMBL/GenBank/DDBJ whole genome shotgun (WGS) entry which is preliminary data.</text>
</comment>
<protein>
    <submittedName>
        <fullName evidence="2">Cell surface hydrolase</fullName>
    </submittedName>
</protein>